<evidence type="ECO:0000313" key="2">
    <source>
        <dbReference type="Proteomes" id="UP000070544"/>
    </source>
</evidence>
<dbReference type="Proteomes" id="UP000070544">
    <property type="component" value="Unassembled WGS sequence"/>
</dbReference>
<protein>
    <submittedName>
        <fullName evidence="1">Uncharacterized protein</fullName>
    </submittedName>
</protein>
<evidence type="ECO:0000313" key="1">
    <source>
        <dbReference type="EMBL" id="KXS13634.1"/>
    </source>
</evidence>
<gene>
    <name evidence="1" type="ORF">M427DRAFT_365468</name>
</gene>
<proteinExistence type="predicted"/>
<organism evidence="1 2">
    <name type="scientific">Gonapodya prolifera (strain JEL478)</name>
    <name type="common">Monoblepharis prolifera</name>
    <dbReference type="NCBI Taxonomy" id="1344416"/>
    <lineage>
        <taxon>Eukaryota</taxon>
        <taxon>Fungi</taxon>
        <taxon>Fungi incertae sedis</taxon>
        <taxon>Chytridiomycota</taxon>
        <taxon>Chytridiomycota incertae sedis</taxon>
        <taxon>Monoblepharidomycetes</taxon>
        <taxon>Monoblepharidales</taxon>
        <taxon>Gonapodyaceae</taxon>
        <taxon>Gonapodya</taxon>
    </lineage>
</organism>
<keyword evidence="2" id="KW-1185">Reference proteome</keyword>
<dbReference type="OrthoDB" id="10615914at2759"/>
<name>A0A139AAF0_GONPJ</name>
<dbReference type="AlphaFoldDB" id="A0A139AAF0"/>
<dbReference type="EMBL" id="KQ965776">
    <property type="protein sequence ID" value="KXS13634.1"/>
    <property type="molecule type" value="Genomic_DNA"/>
</dbReference>
<sequence length="273" mass="30740">MLEMSVPKVDQVNSVADGLLLVEYLRRQWIKYRIVFGDHVKWTNFCRLMGSSSSSENRFAKSLRRAASVIPTAVEVQEIFRRPFAVEMRDLKDKLQRLEKRGVSIEAFTVEKTLEAVEVLKSWRIRTVSILELMSKLSDFCECVRNSPTRLAPERQNELLATFVAGLRTQVDPLQDAELAATFEDYVTRRFHFDASSGTFDGGWTLNMFSAALSYFVGMLGQQVAAQTYAQGQEQNATAESAGGGRWNTGPRGMEVKGCGIRVVSESMGWMIK</sequence>
<accession>A0A139AAF0</accession>
<reference evidence="1 2" key="1">
    <citation type="journal article" date="2015" name="Genome Biol. Evol.">
        <title>Phylogenomic analyses indicate that early fungi evolved digesting cell walls of algal ancestors of land plants.</title>
        <authorList>
            <person name="Chang Y."/>
            <person name="Wang S."/>
            <person name="Sekimoto S."/>
            <person name="Aerts A.L."/>
            <person name="Choi C."/>
            <person name="Clum A."/>
            <person name="LaButti K.M."/>
            <person name="Lindquist E.A."/>
            <person name="Yee Ngan C."/>
            <person name="Ohm R.A."/>
            <person name="Salamov A.A."/>
            <person name="Grigoriev I.V."/>
            <person name="Spatafora J.W."/>
            <person name="Berbee M.L."/>
        </authorList>
    </citation>
    <scope>NUCLEOTIDE SEQUENCE [LARGE SCALE GENOMIC DNA]</scope>
    <source>
        <strain evidence="1 2">JEL478</strain>
    </source>
</reference>